<dbReference type="Proteomes" id="UP000002878">
    <property type="component" value="Chromosome"/>
</dbReference>
<protein>
    <submittedName>
        <fullName evidence="1">Uncharacterized protein</fullName>
    </submittedName>
</protein>
<accession>I2CB73</accession>
<reference evidence="1 2" key="1">
    <citation type="journal article" date="2012" name="J. Biotechnol.">
        <title>Genome sequence of the plant growth promoting strain Bacillus amyloliquefaciens subsp. plantarum B9601-Y2 and expression of mersacidin and other secondary metabolites.</title>
        <authorList>
            <person name="He P."/>
            <person name="Hao K."/>
            <person name="Blom J."/>
            <person name="Ruckert C."/>
            <person name="Vater J."/>
            <person name="Mao Z."/>
            <person name="Wu Y."/>
            <person name="Hou M."/>
            <person name="He P."/>
            <person name="He Y."/>
            <person name="Borriss R."/>
        </authorList>
    </citation>
    <scope>NUCLEOTIDE SEQUENCE [LARGE SCALE GENOMIC DNA]</scope>
    <source>
        <strain evidence="1">Y2</strain>
    </source>
</reference>
<gene>
    <name evidence="1" type="ORF">MUS_4048</name>
</gene>
<dbReference type="KEGG" id="bqy:MUS_4048"/>
<dbReference type="PATRIC" id="fig|1126211.3.peg.3853"/>
<dbReference type="AlphaFoldDB" id="I2CB73"/>
<name>I2CB73_BACAY</name>
<evidence type="ECO:0000313" key="2">
    <source>
        <dbReference type="Proteomes" id="UP000002878"/>
    </source>
</evidence>
<sequence length="172" mass="20557">MSVLRHDILFWKGDGNMNHSFFHPEKQYGETLPVFDHEWEAIAFYYDYRQSQTEELKELCQFFNISLDYSRGSLLEVEALYFRSIKELLLADWNLPIDEFEKMLSVYVIDCAIRHHDDAEWVVKPYPYTDGAYTTGVRRGNKTWHTDNCCEHLYLQKEEDHPLIGVYESLMR</sequence>
<evidence type="ECO:0000313" key="1">
    <source>
        <dbReference type="EMBL" id="AFJ63897.1"/>
    </source>
</evidence>
<organism evidence="1 2">
    <name type="scientific">Bacillus amyloliquefaciens (strain Y2)</name>
    <name type="common">Bacillus amyloliquefaciens subsp. plantarum (strain B9601-Y2)</name>
    <dbReference type="NCBI Taxonomy" id="1155777"/>
    <lineage>
        <taxon>Bacteria</taxon>
        <taxon>Bacillati</taxon>
        <taxon>Bacillota</taxon>
        <taxon>Bacilli</taxon>
        <taxon>Bacillales</taxon>
        <taxon>Bacillaceae</taxon>
        <taxon>Bacillus</taxon>
        <taxon>Bacillus amyloliquefaciens group</taxon>
    </lineage>
</organism>
<dbReference type="HOGENOM" id="CLU_1674405_0_0_9"/>
<dbReference type="EMBL" id="CP003332">
    <property type="protein sequence ID" value="AFJ63897.1"/>
    <property type="molecule type" value="Genomic_DNA"/>
</dbReference>
<proteinExistence type="predicted"/>